<accession>X0Z021</accession>
<sequence length="39" mass="4461">MKNITRPQSANTCPVPGLDEYRREAWANLNPWVGIAEYV</sequence>
<name>X0Z021_9ZZZZ</name>
<gene>
    <name evidence="1" type="ORF">S01H1_85590</name>
</gene>
<comment type="caution">
    <text evidence="1">The sequence shown here is derived from an EMBL/GenBank/DDBJ whole genome shotgun (WGS) entry which is preliminary data.</text>
</comment>
<protein>
    <submittedName>
        <fullName evidence="1">Uncharacterized protein</fullName>
    </submittedName>
</protein>
<reference evidence="1" key="1">
    <citation type="journal article" date="2014" name="Front. Microbiol.">
        <title>High frequency of phylogenetically diverse reductive dehalogenase-homologous genes in deep subseafloor sedimentary metagenomes.</title>
        <authorList>
            <person name="Kawai M."/>
            <person name="Futagami T."/>
            <person name="Toyoda A."/>
            <person name="Takaki Y."/>
            <person name="Nishi S."/>
            <person name="Hori S."/>
            <person name="Arai W."/>
            <person name="Tsubouchi T."/>
            <person name="Morono Y."/>
            <person name="Uchiyama I."/>
            <person name="Ito T."/>
            <person name="Fujiyama A."/>
            <person name="Inagaki F."/>
            <person name="Takami H."/>
        </authorList>
    </citation>
    <scope>NUCLEOTIDE SEQUENCE</scope>
    <source>
        <strain evidence="1">Expedition CK06-06</strain>
    </source>
</reference>
<dbReference type="AlphaFoldDB" id="X0Z021"/>
<evidence type="ECO:0000313" key="1">
    <source>
        <dbReference type="EMBL" id="GAG42006.1"/>
    </source>
</evidence>
<proteinExistence type="predicted"/>
<organism evidence="1">
    <name type="scientific">marine sediment metagenome</name>
    <dbReference type="NCBI Taxonomy" id="412755"/>
    <lineage>
        <taxon>unclassified sequences</taxon>
        <taxon>metagenomes</taxon>
        <taxon>ecological metagenomes</taxon>
    </lineage>
</organism>
<dbReference type="EMBL" id="BARS01058847">
    <property type="protein sequence ID" value="GAG42006.1"/>
    <property type="molecule type" value="Genomic_DNA"/>
</dbReference>